<dbReference type="PROSITE" id="PS50003">
    <property type="entry name" value="PH_DOMAIN"/>
    <property type="match status" value="1"/>
</dbReference>
<gene>
    <name evidence="3" type="ORF">E1B28_012147</name>
</gene>
<dbReference type="KEGG" id="more:E1B28_012147"/>
<accession>A0A9P7RR18</accession>
<organism evidence="3 4">
    <name type="scientific">Marasmius oreades</name>
    <name type="common">fairy-ring Marasmius</name>
    <dbReference type="NCBI Taxonomy" id="181124"/>
    <lineage>
        <taxon>Eukaryota</taxon>
        <taxon>Fungi</taxon>
        <taxon>Dikarya</taxon>
        <taxon>Basidiomycota</taxon>
        <taxon>Agaricomycotina</taxon>
        <taxon>Agaricomycetes</taxon>
        <taxon>Agaricomycetidae</taxon>
        <taxon>Agaricales</taxon>
        <taxon>Marasmiineae</taxon>
        <taxon>Marasmiaceae</taxon>
        <taxon>Marasmius</taxon>
    </lineage>
</organism>
<dbReference type="AlphaFoldDB" id="A0A9P7RR18"/>
<dbReference type="GeneID" id="66081222"/>
<feature type="region of interest" description="Disordered" evidence="1">
    <location>
        <begin position="282"/>
        <end position="493"/>
    </location>
</feature>
<evidence type="ECO:0000256" key="1">
    <source>
        <dbReference type="SAM" id="MobiDB-lite"/>
    </source>
</evidence>
<feature type="compositionally biased region" description="Basic and acidic residues" evidence="1">
    <location>
        <begin position="232"/>
        <end position="242"/>
    </location>
</feature>
<dbReference type="CDD" id="cd00821">
    <property type="entry name" value="PH"/>
    <property type="match status" value="1"/>
</dbReference>
<feature type="domain" description="PH" evidence="2">
    <location>
        <begin position="918"/>
        <end position="1024"/>
    </location>
</feature>
<dbReference type="Gene3D" id="2.30.29.30">
    <property type="entry name" value="Pleckstrin-homology domain (PH domain)/Phosphotyrosine-binding domain (PTB)"/>
    <property type="match status" value="1"/>
</dbReference>
<dbReference type="Gene3D" id="3.10.20.90">
    <property type="entry name" value="Phosphatidylinositol 3-kinase Catalytic Subunit, Chain A, domain 1"/>
    <property type="match status" value="1"/>
</dbReference>
<keyword evidence="4" id="KW-1185">Reference proteome</keyword>
<feature type="region of interest" description="Disordered" evidence="1">
    <location>
        <begin position="232"/>
        <end position="258"/>
    </location>
</feature>
<protein>
    <recommendedName>
        <fullName evidence="2">PH domain-containing protein</fullName>
    </recommendedName>
</protein>
<dbReference type="RefSeq" id="XP_043004593.1">
    <property type="nucleotide sequence ID" value="XM_043157226.1"/>
</dbReference>
<dbReference type="PANTHER" id="PTHR38700:SF1">
    <property type="entry name" value="PH DOMAIN-CONTAINING PROTEIN"/>
    <property type="match status" value="1"/>
</dbReference>
<dbReference type="Proteomes" id="UP001049176">
    <property type="component" value="Chromosome 8"/>
</dbReference>
<feature type="region of interest" description="Disordered" evidence="1">
    <location>
        <begin position="709"/>
        <end position="738"/>
    </location>
</feature>
<dbReference type="SUPFAM" id="SSF54236">
    <property type="entry name" value="Ubiquitin-like"/>
    <property type="match status" value="1"/>
</dbReference>
<evidence type="ECO:0000313" key="4">
    <source>
        <dbReference type="Proteomes" id="UP001049176"/>
    </source>
</evidence>
<dbReference type="InterPro" id="IPR029071">
    <property type="entry name" value="Ubiquitin-like_domsf"/>
</dbReference>
<feature type="compositionally biased region" description="Acidic residues" evidence="1">
    <location>
        <begin position="379"/>
        <end position="391"/>
    </location>
</feature>
<proteinExistence type="predicted"/>
<feature type="compositionally biased region" description="Polar residues" evidence="1">
    <location>
        <begin position="408"/>
        <end position="438"/>
    </location>
</feature>
<dbReference type="PANTHER" id="PTHR38700">
    <property type="entry name" value="YALI0E22418P"/>
    <property type="match status" value="1"/>
</dbReference>
<sequence length="1088" mass="120372">MALAVDRHEQIHRYPWYWDDHTDYGRNEASFHSYHQNQVWNEKHISLHHHQNQILQGTKRPHSEHDENALVIVQGDLREGEQGRSELRRSPLVPLLVGSNLNLSSNFGTTTQAFSNTSINVRRPLFRSGCHGSGDGDSIQQPLLETRLTLDSSCFDSLPLRCSTQTPGSSTLIAPSSFSSPSLSITAFDDSRTTSTGREVRASYPLPQHLHIPTCTGSVEMVIDKRKRRWEGREKKVERQEVDGTATSTRFPQSHPHFIPLDTTTLNDMECIREDDEKHTEGVFCLGTTGTTSRTEEAVDGEERGRNGYSQSRSGYTNGGRSSNEYGYSNGNSNHRYSGGRGRTNLNGHGGDDGDDDDERGSNGGGPLDYYLSQQFSTSEEDESEDEESDEGSSSGYYAKHSMDREQGTSSHHYHPSSTRHPQGGRASQQKPSFSPDTASDEDDVPLAQSHPTALRAQQSIRIKDRQRRKDRKIEKARGEKRTPISHRDLGGITSTQEAMLHASIPSSSLEPPVALLSKTKMTSSPASSPLHNTTAFPTSCSPPQTATSPKIGDCTTLPSSVPVGMVRLRTQRGRTRTAISAGNGSNTPNGQRPGGSVPPTPTFNQTFTAQAPNPVGTRMIESQTPSRTLKQMRSFHVQRVNNSPQQTAQEWHANSPPVPVPTPGTPITGLNRSHTRGRSQHNGHAIPLAVSASAPPLPYHPPVPSVVPMTTSRARSRSRPPPTRNPYAADEFGQMSHSGNAVESLGRISAESRRGAGGSHKRSNSEHIHERVEVPPVETMPPLPPSLGSSPNPNAIAAIPLEAQQLRVYISTRQRFVMVEIMSVTNAGNVVGMVRAKGGLPDVQSGLDISSEVRVGGGWMVWEINADLGMERPIRPFEQLVEVRGSWNKEKTENIFMLKWTPGWEKILRREEIPPSAPTYSGYLEYEVRRGKWNKRWLVLRDHCLFISKRDNCKDQVLLCSLSNFDVYHFTNPPSKIPKEYAFGLKSTDKMSLFEDTNDYMHLFCCREGEGEKWVQRIRIARSYVLYQERNVLFASPPLQATPMSASQNGGGLGRALTTKRRAPIQPLVQVADGDIFAKGSLLRSQV</sequence>
<comment type="caution">
    <text evidence="3">The sequence shown here is derived from an EMBL/GenBank/DDBJ whole genome shotgun (WGS) entry which is preliminary data.</text>
</comment>
<feature type="region of interest" description="Disordered" evidence="1">
    <location>
        <begin position="522"/>
        <end position="559"/>
    </location>
</feature>
<dbReference type="InterPro" id="IPR011993">
    <property type="entry name" value="PH-like_dom_sf"/>
</dbReference>
<feature type="region of interest" description="Disordered" evidence="1">
    <location>
        <begin position="579"/>
        <end position="599"/>
    </location>
</feature>
<evidence type="ECO:0000313" key="3">
    <source>
        <dbReference type="EMBL" id="KAG7088122.1"/>
    </source>
</evidence>
<dbReference type="SMART" id="SM00233">
    <property type="entry name" value="PH"/>
    <property type="match status" value="1"/>
</dbReference>
<feature type="compositionally biased region" description="Basic and acidic residues" evidence="1">
    <location>
        <begin position="472"/>
        <end position="490"/>
    </location>
</feature>
<dbReference type="EMBL" id="CM032188">
    <property type="protein sequence ID" value="KAG7088122.1"/>
    <property type="molecule type" value="Genomic_DNA"/>
</dbReference>
<dbReference type="SUPFAM" id="SSF50729">
    <property type="entry name" value="PH domain-like"/>
    <property type="match status" value="1"/>
</dbReference>
<dbReference type="InterPro" id="IPR001849">
    <property type="entry name" value="PH_domain"/>
</dbReference>
<name>A0A9P7RR18_9AGAR</name>
<feature type="compositionally biased region" description="Polar residues" evidence="1">
    <location>
        <begin position="522"/>
        <end position="549"/>
    </location>
</feature>
<feature type="compositionally biased region" description="Low complexity" evidence="1">
    <location>
        <begin position="319"/>
        <end position="334"/>
    </location>
</feature>
<reference evidence="3" key="1">
    <citation type="journal article" date="2021" name="Genome Biol. Evol.">
        <title>The assembled and annotated genome of the fairy-ring fungus Marasmius oreades.</title>
        <authorList>
            <person name="Hiltunen M."/>
            <person name="Ament-Velasquez S.L."/>
            <person name="Johannesson H."/>
        </authorList>
    </citation>
    <scope>NUCLEOTIDE SEQUENCE</scope>
    <source>
        <strain evidence="3">03SP1</strain>
    </source>
</reference>
<evidence type="ECO:0000259" key="2">
    <source>
        <dbReference type="PROSITE" id="PS50003"/>
    </source>
</evidence>
<feature type="compositionally biased region" description="Basic and acidic residues" evidence="1">
    <location>
        <begin position="294"/>
        <end position="306"/>
    </location>
</feature>
<feature type="compositionally biased region" description="Polar residues" evidence="1">
    <location>
        <begin position="579"/>
        <end position="591"/>
    </location>
</feature>
<dbReference type="OrthoDB" id="43122at2759"/>
<dbReference type="Pfam" id="PF00169">
    <property type="entry name" value="PH"/>
    <property type="match status" value="1"/>
</dbReference>